<dbReference type="EMBL" id="BFEA01000100">
    <property type="protein sequence ID" value="GBG68457.1"/>
    <property type="molecule type" value="Genomic_DNA"/>
</dbReference>
<evidence type="ECO:0000256" key="1">
    <source>
        <dbReference type="ARBA" id="ARBA00007092"/>
    </source>
</evidence>
<feature type="site" description="Interaction with DNA substrate" evidence="7">
    <location>
        <position position="239"/>
    </location>
</feature>
<dbReference type="GO" id="GO:0006284">
    <property type="term" value="P:base-excision repair"/>
    <property type="evidence" value="ECO:0007669"/>
    <property type="project" value="TreeGrafter"/>
</dbReference>
<evidence type="ECO:0000313" key="9">
    <source>
        <dbReference type="EMBL" id="GBG68457.1"/>
    </source>
</evidence>
<dbReference type="AlphaFoldDB" id="A0A388KEM6"/>
<feature type="binding site" evidence="6">
    <location>
        <position position="239"/>
    </location>
    <ligand>
        <name>Mg(2+)</name>
        <dbReference type="ChEBI" id="CHEBI:18420"/>
        <label>1</label>
    </ligand>
</feature>
<feature type="active site" evidence="5">
    <location>
        <position position="123"/>
    </location>
</feature>
<protein>
    <recommendedName>
        <fullName evidence="8">Endonuclease/exonuclease/phosphatase domain-containing protein</fullName>
    </recommendedName>
</protein>
<evidence type="ECO:0000256" key="3">
    <source>
        <dbReference type="ARBA" id="ARBA00022801"/>
    </source>
</evidence>
<dbReference type="Pfam" id="PF03372">
    <property type="entry name" value="Exo_endo_phos"/>
    <property type="match status" value="1"/>
</dbReference>
<feature type="binding site" evidence="6">
    <location>
        <position position="13"/>
    </location>
    <ligand>
        <name>Mg(2+)</name>
        <dbReference type="ChEBI" id="CHEBI:18420"/>
        <label>1</label>
    </ligand>
</feature>
<organism evidence="9 10">
    <name type="scientific">Chara braunii</name>
    <name type="common">Braun's stonewort</name>
    <dbReference type="NCBI Taxonomy" id="69332"/>
    <lineage>
        <taxon>Eukaryota</taxon>
        <taxon>Viridiplantae</taxon>
        <taxon>Streptophyta</taxon>
        <taxon>Charophyceae</taxon>
        <taxon>Charales</taxon>
        <taxon>Characeae</taxon>
        <taxon>Chara</taxon>
    </lineage>
</organism>
<evidence type="ECO:0000259" key="8">
    <source>
        <dbReference type="Pfam" id="PF03372"/>
    </source>
</evidence>
<dbReference type="InterPro" id="IPR005135">
    <property type="entry name" value="Endo/exonuclease/phosphatase"/>
</dbReference>
<feature type="active site" description="Proton donor/acceptor" evidence="5">
    <location>
        <position position="153"/>
    </location>
</feature>
<dbReference type="InterPro" id="IPR004808">
    <property type="entry name" value="AP_endonuc_1"/>
</dbReference>
<name>A0A388KEM6_CHABU</name>
<feature type="binding site" evidence="6">
    <location>
        <position position="153"/>
    </location>
    <ligand>
        <name>Mg(2+)</name>
        <dbReference type="ChEBI" id="CHEBI:18420"/>
        <label>1</label>
    </ligand>
</feature>
<dbReference type="STRING" id="69332.A0A388KEM6"/>
<gene>
    <name evidence="9" type="ORF">CBR_g3001</name>
</gene>
<evidence type="ECO:0000256" key="6">
    <source>
        <dbReference type="PIRSR" id="PIRSR604808-2"/>
    </source>
</evidence>
<sequence length="483" mass="55143">MSKAQKLRIASLNARGLGASSFWPKWKEIKGLLGRDRIHILCCQETKLAENRLVEGKLPPVEASLNASFQLWAPAIGTSGGVAILCTKYFKGEIFYFFADSQGRWAWIYVDMAGERFLLATIYAPSQLQDKCSFRKSLPANIPECDKLILIGDYNTTTDPLPREGDRPLYSPDAQAMTVTLAELGLQDAFRVLWPHGKSITWVGPGVRKRSRIDMAWLSQPAMQCLLDFNIIPVVHSDHKMITIRLAIPSKLHTKPPPSTVSGWVFTDEKFRNLARQHWQYWERLRHPDQPALHLLTAGTEALARLLKQAVLTLKRARRLTAEAFIRRATELGDGPLAEEDEEEWWTQWAALRAEWNEWQLQDAESWGLRNKAQWTAAAERMTKIFFRRVHEKRPASVMSAMQPPFQSNGPLADTTPDVLRLAHQFYAYVFSEEQHWSEEQMQTAPAESIWAKITTRLADADRRELEEAVIEQEIQDALADMP</sequence>
<dbReference type="PANTHER" id="PTHR22748:SF6">
    <property type="entry name" value="DNA-(APURINIC OR APYRIMIDINIC SITE) ENDONUCLEASE"/>
    <property type="match status" value="1"/>
</dbReference>
<dbReference type="Gene3D" id="3.60.10.10">
    <property type="entry name" value="Endonuclease/exonuclease/phosphatase"/>
    <property type="match status" value="1"/>
</dbReference>
<evidence type="ECO:0000256" key="5">
    <source>
        <dbReference type="PIRSR" id="PIRSR604808-1"/>
    </source>
</evidence>
<comment type="cofactor">
    <cofactor evidence="6">
        <name>Mg(2+)</name>
        <dbReference type="ChEBI" id="CHEBI:18420"/>
    </cofactor>
    <cofactor evidence="6">
        <name>Mn(2+)</name>
        <dbReference type="ChEBI" id="CHEBI:29035"/>
    </cofactor>
    <text evidence="6">Probably binds two magnesium or manganese ions per subunit.</text>
</comment>
<comment type="similarity">
    <text evidence="1">Belongs to the DNA repair enzymes AP/ExoA family.</text>
</comment>
<dbReference type="OrthoDB" id="9805389at2759"/>
<keyword evidence="3" id="KW-0378">Hydrolase</keyword>
<feature type="site" description="Transition state stabilizer" evidence="7">
    <location>
        <position position="155"/>
    </location>
</feature>
<keyword evidence="4 6" id="KW-0460">Magnesium</keyword>
<comment type="caution">
    <text evidence="9">The sequence shown here is derived from an EMBL/GenBank/DDBJ whole genome shotgun (WGS) entry which is preliminary data.</text>
</comment>
<accession>A0A388KEM6</accession>
<evidence type="ECO:0000256" key="7">
    <source>
        <dbReference type="PIRSR" id="PIRSR604808-3"/>
    </source>
</evidence>
<dbReference type="GO" id="GO:0003906">
    <property type="term" value="F:DNA-(apurinic or apyrimidinic site) endonuclease activity"/>
    <property type="evidence" value="ECO:0007669"/>
    <property type="project" value="TreeGrafter"/>
</dbReference>
<dbReference type="Gramene" id="GBG68457">
    <property type="protein sequence ID" value="GBG68457"/>
    <property type="gene ID" value="CBR_g3001"/>
</dbReference>
<reference evidence="9 10" key="1">
    <citation type="journal article" date="2018" name="Cell">
        <title>The Chara Genome: Secondary Complexity and Implications for Plant Terrestrialization.</title>
        <authorList>
            <person name="Nishiyama T."/>
            <person name="Sakayama H."/>
            <person name="Vries J.D."/>
            <person name="Buschmann H."/>
            <person name="Saint-Marcoux D."/>
            <person name="Ullrich K.K."/>
            <person name="Haas F.B."/>
            <person name="Vanderstraeten L."/>
            <person name="Becker D."/>
            <person name="Lang D."/>
            <person name="Vosolsobe S."/>
            <person name="Rombauts S."/>
            <person name="Wilhelmsson P.K.I."/>
            <person name="Janitza P."/>
            <person name="Kern R."/>
            <person name="Heyl A."/>
            <person name="Rumpler F."/>
            <person name="Villalobos L.I.A.C."/>
            <person name="Clay J.M."/>
            <person name="Skokan R."/>
            <person name="Toyoda A."/>
            <person name="Suzuki Y."/>
            <person name="Kagoshima H."/>
            <person name="Schijlen E."/>
            <person name="Tajeshwar N."/>
            <person name="Catarino B."/>
            <person name="Hetherington A.J."/>
            <person name="Saltykova A."/>
            <person name="Bonnot C."/>
            <person name="Breuninger H."/>
            <person name="Symeonidi A."/>
            <person name="Radhakrishnan G.V."/>
            <person name="Van Nieuwerburgh F."/>
            <person name="Deforce D."/>
            <person name="Chang C."/>
            <person name="Karol K.G."/>
            <person name="Hedrich R."/>
            <person name="Ulvskov P."/>
            <person name="Glockner G."/>
            <person name="Delwiche C.F."/>
            <person name="Petrasek J."/>
            <person name="Van de Peer Y."/>
            <person name="Friml J."/>
            <person name="Beilby M."/>
            <person name="Dolan L."/>
            <person name="Kohara Y."/>
            <person name="Sugano S."/>
            <person name="Fujiyama A."/>
            <person name="Delaux P.-M."/>
            <person name="Quint M."/>
            <person name="TheiBen G."/>
            <person name="Hagemann M."/>
            <person name="Harholt J."/>
            <person name="Dunand C."/>
            <person name="Zachgo S."/>
            <person name="Langdale J."/>
            <person name="Maumus F."/>
            <person name="Straeten D.V.D."/>
            <person name="Gould S.B."/>
            <person name="Rensing S.A."/>
        </authorList>
    </citation>
    <scope>NUCLEOTIDE SEQUENCE [LARGE SCALE GENOMIC DNA]</scope>
    <source>
        <strain evidence="9 10">S276</strain>
    </source>
</reference>
<evidence type="ECO:0000256" key="2">
    <source>
        <dbReference type="ARBA" id="ARBA00022723"/>
    </source>
</evidence>
<feature type="binding site" evidence="6">
    <location>
        <position position="45"/>
    </location>
    <ligand>
        <name>Mg(2+)</name>
        <dbReference type="ChEBI" id="CHEBI:18420"/>
        <label>1</label>
    </ligand>
</feature>
<keyword evidence="2 6" id="KW-0479">Metal-binding</keyword>
<dbReference type="Proteomes" id="UP000265515">
    <property type="component" value="Unassembled WGS sequence"/>
</dbReference>
<dbReference type="GO" id="GO:0008081">
    <property type="term" value="F:phosphoric diester hydrolase activity"/>
    <property type="evidence" value="ECO:0007669"/>
    <property type="project" value="TreeGrafter"/>
</dbReference>
<dbReference type="GO" id="GO:0046872">
    <property type="term" value="F:metal ion binding"/>
    <property type="evidence" value="ECO:0007669"/>
    <property type="project" value="UniProtKB-KW"/>
</dbReference>
<feature type="domain" description="Endonuclease/exonuclease/phosphatase" evidence="8">
    <location>
        <begin position="11"/>
        <end position="239"/>
    </location>
</feature>
<evidence type="ECO:0000313" key="10">
    <source>
        <dbReference type="Proteomes" id="UP000265515"/>
    </source>
</evidence>
<feature type="site" description="Important for catalytic activity" evidence="7">
    <location>
        <position position="214"/>
    </location>
</feature>
<keyword evidence="10" id="KW-1185">Reference proteome</keyword>
<dbReference type="GO" id="GO:0008311">
    <property type="term" value="F:double-stranded DNA 3'-5' DNA exonuclease activity"/>
    <property type="evidence" value="ECO:0007669"/>
    <property type="project" value="TreeGrafter"/>
</dbReference>
<dbReference type="GO" id="GO:0005634">
    <property type="term" value="C:nucleus"/>
    <property type="evidence" value="ECO:0007669"/>
    <property type="project" value="TreeGrafter"/>
</dbReference>
<dbReference type="SUPFAM" id="SSF56219">
    <property type="entry name" value="DNase I-like"/>
    <property type="match status" value="1"/>
</dbReference>
<feature type="active site" description="Proton acceptor" evidence="5">
    <location>
        <position position="239"/>
    </location>
</feature>
<feature type="binding site" evidence="6">
    <location>
        <position position="155"/>
    </location>
    <ligand>
        <name>Mg(2+)</name>
        <dbReference type="ChEBI" id="CHEBI:18420"/>
        <label>1</label>
    </ligand>
</feature>
<feature type="binding site" evidence="6">
    <location>
        <position position="238"/>
    </location>
    <ligand>
        <name>Mg(2+)</name>
        <dbReference type="ChEBI" id="CHEBI:18420"/>
        <label>1</label>
    </ligand>
</feature>
<keyword evidence="6" id="KW-0464">Manganese</keyword>
<proteinExistence type="inferred from homology"/>
<dbReference type="InterPro" id="IPR036691">
    <property type="entry name" value="Endo/exonu/phosph_ase_sf"/>
</dbReference>
<dbReference type="PANTHER" id="PTHR22748">
    <property type="entry name" value="AP ENDONUCLEASE"/>
    <property type="match status" value="1"/>
</dbReference>
<evidence type="ECO:0000256" key="4">
    <source>
        <dbReference type="ARBA" id="ARBA00022842"/>
    </source>
</evidence>